<sequence>MPKLGFIFTPVQESHVQASVICSKKLGINLPVRSGGHDYQGLSYVSQIEKPFILIDLSRLRQVNVDIKDNSAWVQAGATTESQSKIHGFLAGLCSTLGIGGHITGGA</sequence>
<name>A0A565C2P2_9BRAS</name>
<accession>A0A565C2P2</accession>
<dbReference type="GO" id="GO:0071949">
    <property type="term" value="F:FAD binding"/>
    <property type="evidence" value="ECO:0007669"/>
    <property type="project" value="InterPro"/>
</dbReference>
<dbReference type="InterPro" id="IPR036318">
    <property type="entry name" value="FAD-bd_PCMH-like_sf"/>
</dbReference>
<dbReference type="Gene3D" id="3.30.43.10">
    <property type="entry name" value="Uridine Diphospho-n-acetylenolpyruvylglucosamine Reductase, domain 2"/>
    <property type="match status" value="1"/>
</dbReference>
<dbReference type="AlphaFoldDB" id="A0A565C2P2"/>
<comment type="cofactor">
    <cofactor evidence="1">
        <name>FAD</name>
        <dbReference type="ChEBI" id="CHEBI:57692"/>
    </cofactor>
</comment>
<evidence type="ECO:0000313" key="3">
    <source>
        <dbReference type="EMBL" id="VVB07892.1"/>
    </source>
</evidence>
<evidence type="ECO:0000313" key="4">
    <source>
        <dbReference type="Proteomes" id="UP000489600"/>
    </source>
</evidence>
<feature type="domain" description="FAD-binding PCMH-type" evidence="2">
    <location>
        <begin position="1"/>
        <end position="107"/>
    </location>
</feature>
<proteinExistence type="predicted"/>
<evidence type="ECO:0000259" key="2">
    <source>
        <dbReference type="PROSITE" id="PS51387"/>
    </source>
</evidence>
<dbReference type="EMBL" id="CABITT030000006">
    <property type="protein sequence ID" value="VVB07892.1"/>
    <property type="molecule type" value="Genomic_DNA"/>
</dbReference>
<reference evidence="3" key="1">
    <citation type="submission" date="2019-07" db="EMBL/GenBank/DDBJ databases">
        <authorList>
            <person name="Dittberner H."/>
        </authorList>
    </citation>
    <scope>NUCLEOTIDE SEQUENCE [LARGE SCALE GENOMIC DNA]</scope>
</reference>
<evidence type="ECO:0000256" key="1">
    <source>
        <dbReference type="ARBA" id="ARBA00001974"/>
    </source>
</evidence>
<protein>
    <recommendedName>
        <fullName evidence="2">FAD-binding PCMH-type domain-containing protein</fullName>
    </recommendedName>
</protein>
<dbReference type="Pfam" id="PF01565">
    <property type="entry name" value="FAD_binding_4"/>
    <property type="match status" value="1"/>
</dbReference>
<dbReference type="InterPro" id="IPR016167">
    <property type="entry name" value="FAD-bd_PCMH_sub1"/>
</dbReference>
<dbReference type="InterPro" id="IPR016169">
    <property type="entry name" value="FAD-bd_PCMH_sub2"/>
</dbReference>
<dbReference type="Proteomes" id="UP000489600">
    <property type="component" value="Unassembled WGS sequence"/>
</dbReference>
<dbReference type="OrthoDB" id="407275at2759"/>
<dbReference type="SUPFAM" id="SSF56176">
    <property type="entry name" value="FAD-binding/transporter-associated domain-like"/>
    <property type="match status" value="1"/>
</dbReference>
<dbReference type="Gene3D" id="3.30.465.10">
    <property type="match status" value="1"/>
</dbReference>
<comment type="caution">
    <text evidence="3">The sequence shown here is derived from an EMBL/GenBank/DDBJ whole genome shotgun (WGS) entry which is preliminary data.</text>
</comment>
<dbReference type="PANTHER" id="PTHR32448">
    <property type="entry name" value="OS08G0158400 PROTEIN"/>
    <property type="match status" value="1"/>
</dbReference>
<dbReference type="PROSITE" id="PS51387">
    <property type="entry name" value="FAD_PCMH"/>
    <property type="match status" value="1"/>
</dbReference>
<dbReference type="InterPro" id="IPR016166">
    <property type="entry name" value="FAD-bd_PCMH"/>
</dbReference>
<gene>
    <name evidence="3" type="ORF">ANE_LOCUS18336</name>
</gene>
<keyword evidence="4" id="KW-1185">Reference proteome</keyword>
<organism evidence="3 4">
    <name type="scientific">Arabis nemorensis</name>
    <dbReference type="NCBI Taxonomy" id="586526"/>
    <lineage>
        <taxon>Eukaryota</taxon>
        <taxon>Viridiplantae</taxon>
        <taxon>Streptophyta</taxon>
        <taxon>Embryophyta</taxon>
        <taxon>Tracheophyta</taxon>
        <taxon>Spermatophyta</taxon>
        <taxon>Magnoliopsida</taxon>
        <taxon>eudicotyledons</taxon>
        <taxon>Gunneridae</taxon>
        <taxon>Pentapetalae</taxon>
        <taxon>rosids</taxon>
        <taxon>malvids</taxon>
        <taxon>Brassicales</taxon>
        <taxon>Brassicaceae</taxon>
        <taxon>Arabideae</taxon>
        <taxon>Arabis</taxon>
    </lineage>
</organism>
<dbReference type="InterPro" id="IPR006094">
    <property type="entry name" value="Oxid_FAD_bind_N"/>
</dbReference>